<name>A0A8S1RR59_9CILI</name>
<keyword evidence="2" id="KW-1185">Reference proteome</keyword>
<comment type="caution">
    <text evidence="1">The sequence shown here is derived from an EMBL/GenBank/DDBJ whole genome shotgun (WGS) entry which is preliminary data.</text>
</comment>
<gene>
    <name evidence="1" type="ORF">PSON_ATCC_30995.1.T2730012</name>
</gene>
<protein>
    <submittedName>
        <fullName evidence="1">Uncharacterized protein</fullName>
    </submittedName>
</protein>
<dbReference type="AlphaFoldDB" id="A0A8S1RR59"/>
<dbReference type="EMBL" id="CAJJDN010000273">
    <property type="protein sequence ID" value="CAD8130276.1"/>
    <property type="molecule type" value="Genomic_DNA"/>
</dbReference>
<accession>A0A8S1RR59</accession>
<dbReference type="Proteomes" id="UP000692954">
    <property type="component" value="Unassembled WGS sequence"/>
</dbReference>
<reference evidence="1" key="1">
    <citation type="submission" date="2021-01" db="EMBL/GenBank/DDBJ databases">
        <authorList>
            <consortium name="Genoscope - CEA"/>
            <person name="William W."/>
        </authorList>
    </citation>
    <scope>NUCLEOTIDE SEQUENCE</scope>
</reference>
<organism evidence="1 2">
    <name type="scientific">Paramecium sonneborni</name>
    <dbReference type="NCBI Taxonomy" id="65129"/>
    <lineage>
        <taxon>Eukaryota</taxon>
        <taxon>Sar</taxon>
        <taxon>Alveolata</taxon>
        <taxon>Ciliophora</taxon>
        <taxon>Intramacronucleata</taxon>
        <taxon>Oligohymenophorea</taxon>
        <taxon>Peniculida</taxon>
        <taxon>Parameciidae</taxon>
        <taxon>Paramecium</taxon>
    </lineage>
</organism>
<evidence type="ECO:0000313" key="2">
    <source>
        <dbReference type="Proteomes" id="UP000692954"/>
    </source>
</evidence>
<evidence type="ECO:0000313" key="1">
    <source>
        <dbReference type="EMBL" id="CAD8130276.1"/>
    </source>
</evidence>
<sequence>MLVNSIKMKLRDDLKYIKPYDYIQLQNLIQQSYFDQVSARKQTKNDVINLSVFKIIILFQRSSFQYKNP</sequence>
<proteinExistence type="predicted"/>